<dbReference type="RefSeq" id="WP_153025869.1">
    <property type="nucleotide sequence ID" value="NZ_WIAO01000016.1"/>
</dbReference>
<reference evidence="1 2" key="1">
    <citation type="submission" date="2019-10" db="EMBL/GenBank/DDBJ databases">
        <title>Glycomyces albidus sp. nov., a novel actinomycete isolated from rhizosphere soil of wheat (Triticum aestivum L.).</title>
        <authorList>
            <person name="Qian L."/>
        </authorList>
    </citation>
    <scope>NUCLEOTIDE SEQUENCE [LARGE SCALE GENOMIC DNA]</scope>
    <source>
        <strain evidence="1 2">NEAU-7082</strain>
    </source>
</reference>
<keyword evidence="2" id="KW-1185">Reference proteome</keyword>
<sequence>MTEYAVERTASAIRVGARPPHPERTALVEARGALLFWDVLDPRAHPAADVWDPVLAADWLWEVYGPDAADAILNGHGSVAADRTSPVLDAARDLAHLTWAAAWWPASHAAAVPALPEGILRAETAWRTAALEHLLDDEDAVERALTGVDLAAVAAYGSDPDIGRAMTELEATLTDLAESFGIELRSAARTARDDWALAAGGTTGDLVIASGGTPVDWSPVPQGLLDAAGESTWQLAQRAAEWVLTVSAPAAPGARPAELTAVLDTVEIPLRFDRGANAFTGEALAPPDVATRLARGLRMRIHAPGYPAATDPDQARLRADIIEFARRRLTAPDATLTETAAGLR</sequence>
<dbReference type="Proteomes" id="UP000477750">
    <property type="component" value="Unassembled WGS sequence"/>
</dbReference>
<gene>
    <name evidence="1" type="ORF">GFD30_14180</name>
</gene>
<protein>
    <submittedName>
        <fullName evidence="1">Uncharacterized protein</fullName>
    </submittedName>
</protein>
<organism evidence="1 2">
    <name type="scientific">Glycomyces albidus</name>
    <dbReference type="NCBI Taxonomy" id="2656774"/>
    <lineage>
        <taxon>Bacteria</taxon>
        <taxon>Bacillati</taxon>
        <taxon>Actinomycetota</taxon>
        <taxon>Actinomycetes</taxon>
        <taxon>Glycomycetales</taxon>
        <taxon>Glycomycetaceae</taxon>
        <taxon>Glycomyces</taxon>
    </lineage>
</organism>
<dbReference type="AlphaFoldDB" id="A0A6L5GAR5"/>
<comment type="caution">
    <text evidence="1">The sequence shown here is derived from an EMBL/GenBank/DDBJ whole genome shotgun (WGS) entry which is preliminary data.</text>
</comment>
<evidence type="ECO:0000313" key="2">
    <source>
        <dbReference type="Proteomes" id="UP000477750"/>
    </source>
</evidence>
<evidence type="ECO:0000313" key="1">
    <source>
        <dbReference type="EMBL" id="MQM26708.1"/>
    </source>
</evidence>
<name>A0A6L5GAR5_9ACTN</name>
<accession>A0A6L5GAR5</accession>
<dbReference type="EMBL" id="WIAO01000016">
    <property type="protein sequence ID" value="MQM26708.1"/>
    <property type="molecule type" value="Genomic_DNA"/>
</dbReference>
<proteinExistence type="predicted"/>